<keyword evidence="2" id="KW-1133">Transmembrane helix</keyword>
<evidence type="ECO:0000313" key="3">
    <source>
        <dbReference type="EMBL" id="KAK4525035.1"/>
    </source>
</evidence>
<keyword evidence="1" id="KW-0378">Hydrolase</keyword>
<dbReference type="InterPro" id="IPR017850">
    <property type="entry name" value="Alkaline_phosphatase_core_sf"/>
</dbReference>
<name>A0AAV9ICC1_9RHOD</name>
<protein>
    <recommendedName>
        <fullName evidence="5">Acid phosphatase</fullName>
    </recommendedName>
</protein>
<keyword evidence="2" id="KW-0472">Membrane</keyword>
<evidence type="ECO:0008006" key="5">
    <source>
        <dbReference type="Google" id="ProtNLM"/>
    </source>
</evidence>
<dbReference type="PANTHER" id="PTHR31956">
    <property type="entry name" value="NON-SPECIFIC PHOSPHOLIPASE C4-RELATED"/>
    <property type="match status" value="1"/>
</dbReference>
<feature type="transmembrane region" description="Helical" evidence="2">
    <location>
        <begin position="48"/>
        <end position="67"/>
    </location>
</feature>
<dbReference type="PANTHER" id="PTHR31956:SF8">
    <property type="entry name" value="ACID PHOSPHATASE PHOA (AFU_ORTHOLOGUE AFUA_1G03570)"/>
    <property type="match status" value="1"/>
</dbReference>
<dbReference type="GO" id="GO:0016788">
    <property type="term" value="F:hydrolase activity, acting on ester bonds"/>
    <property type="evidence" value="ECO:0007669"/>
    <property type="project" value="InterPro"/>
</dbReference>
<dbReference type="Proteomes" id="UP001300502">
    <property type="component" value="Unassembled WGS sequence"/>
</dbReference>
<evidence type="ECO:0000313" key="4">
    <source>
        <dbReference type="Proteomes" id="UP001300502"/>
    </source>
</evidence>
<dbReference type="Pfam" id="PF04185">
    <property type="entry name" value="Phosphoesterase"/>
    <property type="match status" value="1"/>
</dbReference>
<reference evidence="3 4" key="1">
    <citation type="submission" date="2022-07" db="EMBL/GenBank/DDBJ databases">
        <title>Genome-wide signatures of adaptation to extreme environments.</title>
        <authorList>
            <person name="Cho C.H."/>
            <person name="Yoon H.S."/>
        </authorList>
    </citation>
    <scope>NUCLEOTIDE SEQUENCE [LARGE SCALE GENOMIC DNA]</scope>
    <source>
        <strain evidence="3 4">108.79 E11</strain>
    </source>
</reference>
<dbReference type="AlphaFoldDB" id="A0AAV9ICC1"/>
<comment type="caution">
    <text evidence="3">The sequence shown here is derived from an EMBL/GenBank/DDBJ whole genome shotgun (WGS) entry which is preliminary data.</text>
</comment>
<keyword evidence="2" id="KW-0812">Transmembrane</keyword>
<dbReference type="SUPFAM" id="SSF53649">
    <property type="entry name" value="Alkaline phosphatase-like"/>
    <property type="match status" value="1"/>
</dbReference>
<keyword evidence="4" id="KW-1185">Reference proteome</keyword>
<dbReference type="GO" id="GO:0009395">
    <property type="term" value="P:phospholipid catabolic process"/>
    <property type="evidence" value="ECO:0007669"/>
    <property type="project" value="TreeGrafter"/>
</dbReference>
<gene>
    <name evidence="3" type="ORF">GAYE_SCF07G2939</name>
</gene>
<proteinExistence type="predicted"/>
<organism evidence="3 4">
    <name type="scientific">Galdieria yellowstonensis</name>
    <dbReference type="NCBI Taxonomy" id="3028027"/>
    <lineage>
        <taxon>Eukaryota</taxon>
        <taxon>Rhodophyta</taxon>
        <taxon>Bangiophyceae</taxon>
        <taxon>Galdieriales</taxon>
        <taxon>Galdieriaceae</taxon>
        <taxon>Galdieria</taxon>
    </lineage>
</organism>
<dbReference type="Gene3D" id="3.40.720.10">
    <property type="entry name" value="Alkaline Phosphatase, subunit A"/>
    <property type="match status" value="1"/>
</dbReference>
<accession>A0AAV9ICC1</accession>
<evidence type="ECO:0000256" key="2">
    <source>
        <dbReference type="SAM" id="Phobius"/>
    </source>
</evidence>
<sequence length="389" mass="44006">MESNRKEKILRIMKNRFCWDDNLVIEKKHKFAQLILIFIQIMARHSSYVSFACVCVLLIQSSFVLGVRATNSSSLPFFDHVIIIMMENTGRANITEHASEMPFINELIKTKMYASHYHGYTNPSLPNYIAITAGSNYWSFSDDPNQTFPHTNIADLLENKGMTWKNYAQHLPSVGFLGSFYPDNSSDALYVKKHTPFALYPQITENATRVRNIVPYSHLMTDLANGSLPNYSFITPDVCQDMHGQSGNLCPYSNLTLLWTQGDKFVRDCITNITSSKIWQSTNSAIFLTWDQSDYDGNKSTDGWEYVTAGPDSPVLKPGTKLLPAGGVYGGGPVPLVVMWSKQPNKTMVSTRTSNHLNTLKTILEAWDLPLIGYTSDKQQVESFREFFQ</sequence>
<dbReference type="InterPro" id="IPR007312">
    <property type="entry name" value="Phosphoesterase"/>
</dbReference>
<dbReference type="EMBL" id="JANCYU010000027">
    <property type="protein sequence ID" value="KAK4525035.1"/>
    <property type="molecule type" value="Genomic_DNA"/>
</dbReference>
<evidence type="ECO:0000256" key="1">
    <source>
        <dbReference type="ARBA" id="ARBA00022801"/>
    </source>
</evidence>